<dbReference type="Proteomes" id="UP000805193">
    <property type="component" value="Unassembled WGS sequence"/>
</dbReference>
<evidence type="ECO:0000313" key="1">
    <source>
        <dbReference type="EMBL" id="KAG0421764.1"/>
    </source>
</evidence>
<proteinExistence type="predicted"/>
<keyword evidence="2" id="KW-1185">Reference proteome</keyword>
<protein>
    <submittedName>
        <fullName evidence="1">Uncharacterized protein</fullName>
    </submittedName>
</protein>
<organism evidence="1 2">
    <name type="scientific">Ixodes persulcatus</name>
    <name type="common">Taiga tick</name>
    <dbReference type="NCBI Taxonomy" id="34615"/>
    <lineage>
        <taxon>Eukaryota</taxon>
        <taxon>Metazoa</taxon>
        <taxon>Ecdysozoa</taxon>
        <taxon>Arthropoda</taxon>
        <taxon>Chelicerata</taxon>
        <taxon>Arachnida</taxon>
        <taxon>Acari</taxon>
        <taxon>Parasitiformes</taxon>
        <taxon>Ixodida</taxon>
        <taxon>Ixodoidea</taxon>
        <taxon>Ixodidae</taxon>
        <taxon>Ixodinae</taxon>
        <taxon>Ixodes</taxon>
    </lineage>
</organism>
<evidence type="ECO:0000313" key="2">
    <source>
        <dbReference type="Proteomes" id="UP000805193"/>
    </source>
</evidence>
<name>A0AC60PLE1_IXOPE</name>
<dbReference type="EMBL" id="JABSTQ010010321">
    <property type="protein sequence ID" value="KAG0421764.1"/>
    <property type="molecule type" value="Genomic_DNA"/>
</dbReference>
<comment type="caution">
    <text evidence="1">The sequence shown here is derived from an EMBL/GenBank/DDBJ whole genome shotgun (WGS) entry which is preliminary data.</text>
</comment>
<accession>A0AC60PLE1</accession>
<gene>
    <name evidence="1" type="ORF">HPB47_002358</name>
</gene>
<reference evidence="1 2" key="1">
    <citation type="journal article" date="2020" name="Cell">
        <title>Large-Scale Comparative Analyses of Tick Genomes Elucidate Their Genetic Diversity and Vector Capacities.</title>
        <authorList>
            <consortium name="Tick Genome and Microbiome Consortium (TIGMIC)"/>
            <person name="Jia N."/>
            <person name="Wang J."/>
            <person name="Shi W."/>
            <person name="Du L."/>
            <person name="Sun Y."/>
            <person name="Zhan W."/>
            <person name="Jiang J.F."/>
            <person name="Wang Q."/>
            <person name="Zhang B."/>
            <person name="Ji P."/>
            <person name="Bell-Sakyi L."/>
            <person name="Cui X.M."/>
            <person name="Yuan T.T."/>
            <person name="Jiang B.G."/>
            <person name="Yang W.F."/>
            <person name="Lam T.T."/>
            <person name="Chang Q.C."/>
            <person name="Ding S.J."/>
            <person name="Wang X.J."/>
            <person name="Zhu J.G."/>
            <person name="Ruan X.D."/>
            <person name="Zhao L."/>
            <person name="Wei J.T."/>
            <person name="Ye R.Z."/>
            <person name="Que T.C."/>
            <person name="Du C.H."/>
            <person name="Zhou Y.H."/>
            <person name="Cheng J.X."/>
            <person name="Dai P.F."/>
            <person name="Guo W.B."/>
            <person name="Han X.H."/>
            <person name="Huang E.J."/>
            <person name="Li L.F."/>
            <person name="Wei W."/>
            <person name="Gao Y.C."/>
            <person name="Liu J.Z."/>
            <person name="Shao H.Z."/>
            <person name="Wang X."/>
            <person name="Wang C.C."/>
            <person name="Yang T.C."/>
            <person name="Huo Q.B."/>
            <person name="Li W."/>
            <person name="Chen H.Y."/>
            <person name="Chen S.E."/>
            <person name="Zhou L.G."/>
            <person name="Ni X.B."/>
            <person name="Tian J.H."/>
            <person name="Sheng Y."/>
            <person name="Liu T."/>
            <person name="Pan Y.S."/>
            <person name="Xia L.Y."/>
            <person name="Li J."/>
            <person name="Zhao F."/>
            <person name="Cao W.C."/>
        </authorList>
    </citation>
    <scope>NUCLEOTIDE SEQUENCE [LARGE SCALE GENOMIC DNA]</scope>
    <source>
        <strain evidence="1">Iper-2018</strain>
    </source>
</reference>
<sequence length="451" mass="49663">MNDGTATFVRPGVQHSVLDLSFATAAVRSLWLAEPDSWGTWRMARILAGHAVPRSPVLGLVIAQNITLPQAADLLADEFTSAPAPAPGFVAATATTTPAQVASNSDFTLNVARVRTYSYLGFLLDDRISWKPAVKATLIRCRRHLNAIRMIMGSRWGTSQVMMLQLYRGLILSRLLYALPLIHVSNAQSAAIETLQRIAVRFCLGLPRYSPNIPTLVEARINLVENHGRELTLRHIARQTSCRSTGPLLNHIRSCPQSRLGTLARDFEGIVGTLDTIYPAPPPYASPLNISESIPELRSKRFTAQVVARTLAEYRIEVDFLGWMRVYTDGSVLHSRKSSTAAVFIPELKMAKSRKLSFHTTSTTAELAALWLGLDVLDTPRLALRGKVELSLSPAARDIRQAAPKGSPLSSGRASAIESQELLTNRVANMFRLSATLTTNYYYHIIARQTE</sequence>